<dbReference type="Gene3D" id="3.40.1810.10">
    <property type="entry name" value="Transcription factor, MADS-box"/>
    <property type="match status" value="1"/>
</dbReference>
<dbReference type="GO" id="GO:0000981">
    <property type="term" value="F:DNA-binding transcription factor activity, RNA polymerase II-specific"/>
    <property type="evidence" value="ECO:0007669"/>
    <property type="project" value="TreeGrafter"/>
</dbReference>
<dbReference type="Pfam" id="PF00319">
    <property type="entry name" value="SRF-TF"/>
    <property type="match status" value="1"/>
</dbReference>
<evidence type="ECO:0000256" key="1">
    <source>
        <dbReference type="ARBA" id="ARBA00004123"/>
    </source>
</evidence>
<reference evidence="7" key="2">
    <citation type="submission" date="2023-06" db="EMBL/GenBank/DDBJ databases">
        <authorList>
            <person name="Ma L."/>
            <person name="Liu K.-W."/>
            <person name="Li Z."/>
            <person name="Hsiao Y.-Y."/>
            <person name="Qi Y."/>
            <person name="Fu T."/>
            <person name="Tang G."/>
            <person name="Zhang D."/>
            <person name="Sun W.-H."/>
            <person name="Liu D.-K."/>
            <person name="Li Y."/>
            <person name="Chen G.-Z."/>
            <person name="Liu X.-D."/>
            <person name="Liao X.-Y."/>
            <person name="Jiang Y.-T."/>
            <person name="Yu X."/>
            <person name="Hao Y."/>
            <person name="Huang J."/>
            <person name="Zhao X.-W."/>
            <person name="Ke S."/>
            <person name="Chen Y.-Y."/>
            <person name="Wu W.-L."/>
            <person name="Hsu J.-L."/>
            <person name="Lin Y.-F."/>
            <person name="Huang M.-D."/>
            <person name="Li C.-Y."/>
            <person name="Huang L."/>
            <person name="Wang Z.-W."/>
            <person name="Zhao X."/>
            <person name="Zhong W.-Y."/>
            <person name="Peng D.-H."/>
            <person name="Ahmad S."/>
            <person name="Lan S."/>
            <person name="Zhang J.-S."/>
            <person name="Tsai W.-C."/>
            <person name="Van De Peer Y."/>
            <person name="Liu Z.-J."/>
        </authorList>
    </citation>
    <scope>NUCLEOTIDE SEQUENCE</scope>
    <source>
        <strain evidence="7">SCP</strain>
        <tissue evidence="7">Leaves</tissue>
    </source>
</reference>
<dbReference type="SMART" id="SM00432">
    <property type="entry name" value="MADS"/>
    <property type="match status" value="1"/>
</dbReference>
<keyword evidence="4" id="KW-0804">Transcription</keyword>
<keyword evidence="3" id="KW-0238">DNA-binding</keyword>
<evidence type="ECO:0000313" key="8">
    <source>
        <dbReference type="Proteomes" id="UP001179952"/>
    </source>
</evidence>
<reference evidence="7" key="1">
    <citation type="journal article" date="2023" name="Nat. Commun.">
        <title>Diploid and tetraploid genomes of Acorus and the evolution of monocots.</title>
        <authorList>
            <person name="Ma L."/>
            <person name="Liu K.W."/>
            <person name="Li Z."/>
            <person name="Hsiao Y.Y."/>
            <person name="Qi Y."/>
            <person name="Fu T."/>
            <person name="Tang G.D."/>
            <person name="Zhang D."/>
            <person name="Sun W.H."/>
            <person name="Liu D.K."/>
            <person name="Li Y."/>
            <person name="Chen G.Z."/>
            <person name="Liu X.D."/>
            <person name="Liao X.Y."/>
            <person name="Jiang Y.T."/>
            <person name="Yu X."/>
            <person name="Hao Y."/>
            <person name="Huang J."/>
            <person name="Zhao X.W."/>
            <person name="Ke S."/>
            <person name="Chen Y.Y."/>
            <person name="Wu W.L."/>
            <person name="Hsu J.L."/>
            <person name="Lin Y.F."/>
            <person name="Huang M.D."/>
            <person name="Li C.Y."/>
            <person name="Huang L."/>
            <person name="Wang Z.W."/>
            <person name="Zhao X."/>
            <person name="Zhong W.Y."/>
            <person name="Peng D.H."/>
            <person name="Ahmad S."/>
            <person name="Lan S."/>
            <person name="Zhang J.S."/>
            <person name="Tsai W.C."/>
            <person name="Van de Peer Y."/>
            <person name="Liu Z.J."/>
        </authorList>
    </citation>
    <scope>NUCLEOTIDE SEQUENCE</scope>
    <source>
        <strain evidence="7">SCP</strain>
    </source>
</reference>
<evidence type="ECO:0000259" key="6">
    <source>
        <dbReference type="PROSITE" id="PS50066"/>
    </source>
</evidence>
<comment type="caution">
    <text evidence="7">The sequence shown here is derived from an EMBL/GenBank/DDBJ whole genome shotgun (WGS) entry which is preliminary data.</text>
</comment>
<comment type="subcellular location">
    <subcellularLocation>
        <location evidence="1">Nucleus</location>
    </subcellularLocation>
</comment>
<dbReference type="InterPro" id="IPR036879">
    <property type="entry name" value="TF_MADSbox_sf"/>
</dbReference>
<dbReference type="Proteomes" id="UP001179952">
    <property type="component" value="Unassembled WGS sequence"/>
</dbReference>
<keyword evidence="5" id="KW-0539">Nucleus</keyword>
<dbReference type="PANTHER" id="PTHR11945:SF629">
    <property type="entry name" value="OS02G0164450 PROTEIN"/>
    <property type="match status" value="1"/>
</dbReference>
<dbReference type="InterPro" id="IPR002100">
    <property type="entry name" value="TF_MADSbox"/>
</dbReference>
<evidence type="ECO:0000256" key="2">
    <source>
        <dbReference type="ARBA" id="ARBA00023015"/>
    </source>
</evidence>
<proteinExistence type="predicted"/>
<dbReference type="FunFam" id="3.40.1810.10:FF:000006">
    <property type="entry name" value="Agamous-like MADS-box protein AGL62"/>
    <property type="match status" value="1"/>
</dbReference>
<name>A0AAV9B1F7_ACOGR</name>
<dbReference type="GO" id="GO:0005634">
    <property type="term" value="C:nucleus"/>
    <property type="evidence" value="ECO:0007669"/>
    <property type="project" value="UniProtKB-SubCell"/>
</dbReference>
<keyword evidence="2" id="KW-0805">Transcription regulation</keyword>
<dbReference type="AlphaFoldDB" id="A0AAV9B1F7"/>
<dbReference type="SUPFAM" id="SSF55455">
    <property type="entry name" value="SRF-like"/>
    <property type="match status" value="1"/>
</dbReference>
<dbReference type="PROSITE" id="PS50066">
    <property type="entry name" value="MADS_BOX_2"/>
    <property type="match status" value="1"/>
</dbReference>
<organism evidence="7 8">
    <name type="scientific">Acorus gramineus</name>
    <name type="common">Dwarf sweet flag</name>
    <dbReference type="NCBI Taxonomy" id="55184"/>
    <lineage>
        <taxon>Eukaryota</taxon>
        <taxon>Viridiplantae</taxon>
        <taxon>Streptophyta</taxon>
        <taxon>Embryophyta</taxon>
        <taxon>Tracheophyta</taxon>
        <taxon>Spermatophyta</taxon>
        <taxon>Magnoliopsida</taxon>
        <taxon>Liliopsida</taxon>
        <taxon>Acoraceae</taxon>
        <taxon>Acorus</taxon>
    </lineage>
</organism>
<dbReference type="PRINTS" id="PR00404">
    <property type="entry name" value="MADSDOMAIN"/>
</dbReference>
<dbReference type="EMBL" id="JAUJYN010000005">
    <property type="protein sequence ID" value="KAK1270064.1"/>
    <property type="molecule type" value="Genomic_DNA"/>
</dbReference>
<sequence>MARKPGTGRKRIEIKPIKSGEARQVCFSKRHVGIFKKASELAVMCGADVGVVTYSPSGNPFTFGHPSIDSVSDRLLGHPRVDDQLANQNHHHIVRQLNQEHLDVLNCLEEKKKIGEELKEKLMRHRFYNNYWRGGSIEELGLEQLERIRATLLDIRKVVPSPSVDLVKVAMTNPQVAQMPYHAFTATNNTTTSMVPMEDSMYQNFQSRDDSGHPK</sequence>
<gene>
    <name evidence="7" type="ORF">QJS04_geneDACA004323</name>
</gene>
<protein>
    <submittedName>
        <fullName evidence="7">Agamous-like MADS-box protein AGL62</fullName>
    </submittedName>
</protein>
<evidence type="ECO:0000256" key="4">
    <source>
        <dbReference type="ARBA" id="ARBA00023163"/>
    </source>
</evidence>
<evidence type="ECO:0000256" key="5">
    <source>
        <dbReference type="ARBA" id="ARBA00023242"/>
    </source>
</evidence>
<dbReference type="PANTHER" id="PTHR11945">
    <property type="entry name" value="MADS BOX PROTEIN"/>
    <property type="match status" value="1"/>
</dbReference>
<dbReference type="GO" id="GO:0000978">
    <property type="term" value="F:RNA polymerase II cis-regulatory region sequence-specific DNA binding"/>
    <property type="evidence" value="ECO:0007669"/>
    <property type="project" value="TreeGrafter"/>
</dbReference>
<evidence type="ECO:0000313" key="7">
    <source>
        <dbReference type="EMBL" id="KAK1270064.1"/>
    </source>
</evidence>
<keyword evidence="8" id="KW-1185">Reference proteome</keyword>
<accession>A0AAV9B1F7</accession>
<dbReference type="GO" id="GO:0046983">
    <property type="term" value="F:protein dimerization activity"/>
    <property type="evidence" value="ECO:0007669"/>
    <property type="project" value="InterPro"/>
</dbReference>
<feature type="domain" description="MADS-box" evidence="6">
    <location>
        <begin position="7"/>
        <end position="67"/>
    </location>
</feature>
<evidence type="ECO:0000256" key="3">
    <source>
        <dbReference type="ARBA" id="ARBA00023125"/>
    </source>
</evidence>